<dbReference type="SMART" id="SM00554">
    <property type="entry name" value="FAS1"/>
    <property type="match status" value="2"/>
</dbReference>
<evidence type="ECO:0000259" key="3">
    <source>
        <dbReference type="PROSITE" id="PS50213"/>
    </source>
</evidence>
<evidence type="ECO:0000256" key="1">
    <source>
        <dbReference type="SAM" id="MobiDB-lite"/>
    </source>
</evidence>
<sequence>MRAFVLLAAIAAPTLAQQSSSYLLGLLSTLNGQNLTGLASAATAVINGTNGAAILNQLSQGEKTVFAPDNNAFARLPQDSARNASLLAAVLSYHIVDGHYTPSDIAEAFNHSILRTALTNQPFANLEGNKGQVLVAERIPGDNNEFVLLNTVNAEVSRTMRFQNLIIHMLNEVLLPPGSITQAAQWLNLTEMTSALQSVGALAPLEATRGVTVFVPRGAAFTAALAQLGTQAQNTTLVSAVLANHIINGTSLYSPAIALHPSNFLSAGGQPFSFMTNSSGTYVTSGPATARIIRSDVTVTNGVIHVISDVLVNSASNPAAAASAAVSQSSVAATATTTPGPAQTNPGSGSAQRPARNASIRTTDVLPTISWVLVIGMGTLLGGVLVL</sequence>
<dbReference type="Pfam" id="PF02469">
    <property type="entry name" value="Fasciclin"/>
    <property type="match status" value="2"/>
</dbReference>
<name>A0A5N5QYL4_9AGAM</name>
<dbReference type="InterPro" id="IPR000782">
    <property type="entry name" value="FAS1_domain"/>
</dbReference>
<feature type="domain" description="FAS1" evidence="3">
    <location>
        <begin position="19"/>
        <end position="174"/>
    </location>
</feature>
<feature type="chain" id="PRO_5024307671" evidence="2">
    <location>
        <begin position="17"/>
        <end position="387"/>
    </location>
</feature>
<dbReference type="SUPFAM" id="SSF82153">
    <property type="entry name" value="FAS1 domain"/>
    <property type="match status" value="2"/>
</dbReference>
<dbReference type="Gene3D" id="2.30.180.10">
    <property type="entry name" value="FAS1 domain"/>
    <property type="match status" value="2"/>
</dbReference>
<dbReference type="PANTHER" id="PTHR10900:SF77">
    <property type="entry name" value="FI19380P1"/>
    <property type="match status" value="1"/>
</dbReference>
<feature type="region of interest" description="Disordered" evidence="1">
    <location>
        <begin position="334"/>
        <end position="359"/>
    </location>
</feature>
<feature type="compositionally biased region" description="Low complexity" evidence="1">
    <location>
        <begin position="334"/>
        <end position="347"/>
    </location>
</feature>
<dbReference type="Proteomes" id="UP000383932">
    <property type="component" value="Unassembled WGS sequence"/>
</dbReference>
<dbReference type="OrthoDB" id="286301at2759"/>
<evidence type="ECO:0000313" key="5">
    <source>
        <dbReference type="Proteomes" id="UP000383932"/>
    </source>
</evidence>
<feature type="signal peptide" evidence="2">
    <location>
        <begin position="1"/>
        <end position="16"/>
    </location>
</feature>
<evidence type="ECO:0000313" key="4">
    <source>
        <dbReference type="EMBL" id="KAB5596117.1"/>
    </source>
</evidence>
<dbReference type="AlphaFoldDB" id="A0A5N5QYL4"/>
<dbReference type="InterPro" id="IPR036378">
    <property type="entry name" value="FAS1_dom_sf"/>
</dbReference>
<dbReference type="PROSITE" id="PS50213">
    <property type="entry name" value="FAS1"/>
    <property type="match status" value="2"/>
</dbReference>
<gene>
    <name evidence="4" type="ORF">CTheo_389</name>
</gene>
<reference evidence="4 5" key="1">
    <citation type="journal article" date="2019" name="Fungal Biol. Biotechnol.">
        <title>Draft genome sequence of fastidious pathogen Ceratobasidium theobromae, which causes vascular-streak dieback in Theobroma cacao.</title>
        <authorList>
            <person name="Ali S.S."/>
            <person name="Asman A."/>
            <person name="Shao J."/>
            <person name="Firmansyah A.P."/>
            <person name="Susilo A.W."/>
            <person name="Rosmana A."/>
            <person name="McMahon P."/>
            <person name="Junaid M."/>
            <person name="Guest D."/>
            <person name="Kheng T.Y."/>
            <person name="Meinhardt L.W."/>
            <person name="Bailey B.A."/>
        </authorList>
    </citation>
    <scope>NUCLEOTIDE SEQUENCE [LARGE SCALE GENOMIC DNA]</scope>
    <source>
        <strain evidence="4 5">CT2</strain>
    </source>
</reference>
<keyword evidence="2" id="KW-0732">Signal</keyword>
<keyword evidence="5" id="KW-1185">Reference proteome</keyword>
<dbReference type="InterPro" id="IPR050904">
    <property type="entry name" value="Adhesion/Biosynth-related"/>
</dbReference>
<feature type="domain" description="FAS1" evidence="3">
    <location>
        <begin position="176"/>
        <end position="311"/>
    </location>
</feature>
<dbReference type="PANTHER" id="PTHR10900">
    <property type="entry name" value="PERIOSTIN-RELATED"/>
    <property type="match status" value="1"/>
</dbReference>
<proteinExistence type="predicted"/>
<organism evidence="4 5">
    <name type="scientific">Ceratobasidium theobromae</name>
    <dbReference type="NCBI Taxonomy" id="1582974"/>
    <lineage>
        <taxon>Eukaryota</taxon>
        <taxon>Fungi</taxon>
        <taxon>Dikarya</taxon>
        <taxon>Basidiomycota</taxon>
        <taxon>Agaricomycotina</taxon>
        <taxon>Agaricomycetes</taxon>
        <taxon>Cantharellales</taxon>
        <taxon>Ceratobasidiaceae</taxon>
        <taxon>Ceratobasidium</taxon>
    </lineage>
</organism>
<evidence type="ECO:0000256" key="2">
    <source>
        <dbReference type="SAM" id="SignalP"/>
    </source>
</evidence>
<comment type="caution">
    <text evidence="4">The sequence shown here is derived from an EMBL/GenBank/DDBJ whole genome shotgun (WGS) entry which is preliminary data.</text>
</comment>
<accession>A0A5N5QYL4</accession>
<dbReference type="EMBL" id="SSOP01000003">
    <property type="protein sequence ID" value="KAB5596117.1"/>
    <property type="molecule type" value="Genomic_DNA"/>
</dbReference>
<protein>
    <submittedName>
        <fullName evidence="4">Homoaconitate hydratase</fullName>
    </submittedName>
</protein>